<evidence type="ECO:0000256" key="2">
    <source>
        <dbReference type="ARBA" id="ARBA00022801"/>
    </source>
</evidence>
<dbReference type="SUPFAM" id="SSF49785">
    <property type="entry name" value="Galactose-binding domain-like"/>
    <property type="match status" value="2"/>
</dbReference>
<protein>
    <submittedName>
        <fullName evidence="6">Glycosyl hydrolase family 39</fullName>
    </submittedName>
</protein>
<dbReference type="PROSITE" id="PS50022">
    <property type="entry name" value="FA58C_3"/>
    <property type="match status" value="1"/>
</dbReference>
<keyword evidence="2 6" id="KW-0378">Hydrolase</keyword>
<keyword evidence="4" id="KW-0732">Signal</keyword>
<organism evidence="6 7">
    <name type="scientific">Cohnella phaseoli</name>
    <dbReference type="NCBI Taxonomy" id="456490"/>
    <lineage>
        <taxon>Bacteria</taxon>
        <taxon>Bacillati</taxon>
        <taxon>Bacillota</taxon>
        <taxon>Bacilli</taxon>
        <taxon>Bacillales</taxon>
        <taxon>Paenibacillaceae</taxon>
        <taxon>Cohnella</taxon>
    </lineage>
</organism>
<dbReference type="AlphaFoldDB" id="A0A3D9KH61"/>
<feature type="chain" id="PRO_5017694712" evidence="4">
    <location>
        <begin position="22"/>
        <end position="994"/>
    </location>
</feature>
<comment type="caution">
    <text evidence="6">The sequence shown here is derived from an EMBL/GenBank/DDBJ whole genome shotgun (WGS) entry which is preliminary data.</text>
</comment>
<dbReference type="Pfam" id="PF01229">
    <property type="entry name" value="Glyco_hydro_39"/>
    <property type="match status" value="1"/>
</dbReference>
<gene>
    <name evidence="6" type="ORF">DFP98_104207</name>
</gene>
<dbReference type="GO" id="GO:0016798">
    <property type="term" value="F:hydrolase activity, acting on glycosyl bonds"/>
    <property type="evidence" value="ECO:0007669"/>
    <property type="project" value="UniProtKB-KW"/>
</dbReference>
<dbReference type="SUPFAM" id="SSF51445">
    <property type="entry name" value="(Trans)glycosidases"/>
    <property type="match status" value="1"/>
</dbReference>
<keyword evidence="3" id="KW-0326">Glycosidase</keyword>
<feature type="signal peptide" evidence="4">
    <location>
        <begin position="1"/>
        <end position="21"/>
    </location>
</feature>
<keyword evidence="7" id="KW-1185">Reference proteome</keyword>
<dbReference type="InterPro" id="IPR017853">
    <property type="entry name" value="GH"/>
</dbReference>
<dbReference type="Gene3D" id="3.20.20.80">
    <property type="entry name" value="Glycosidases"/>
    <property type="match status" value="1"/>
</dbReference>
<name>A0A3D9KH61_9BACL</name>
<evidence type="ECO:0000256" key="1">
    <source>
        <dbReference type="ARBA" id="ARBA00008875"/>
    </source>
</evidence>
<dbReference type="InterPro" id="IPR008979">
    <property type="entry name" value="Galactose-bd-like_sf"/>
</dbReference>
<dbReference type="Pfam" id="PF00754">
    <property type="entry name" value="F5_F8_type_C"/>
    <property type="match status" value="1"/>
</dbReference>
<evidence type="ECO:0000313" key="6">
    <source>
        <dbReference type="EMBL" id="RED85502.1"/>
    </source>
</evidence>
<evidence type="ECO:0000313" key="7">
    <source>
        <dbReference type="Proteomes" id="UP000256977"/>
    </source>
</evidence>
<accession>A0A3D9KH61</accession>
<dbReference type="InterPro" id="IPR000421">
    <property type="entry name" value="FA58C"/>
</dbReference>
<dbReference type="InterPro" id="IPR049166">
    <property type="entry name" value="GH39_cat"/>
</dbReference>
<evidence type="ECO:0000256" key="3">
    <source>
        <dbReference type="ARBA" id="ARBA00023295"/>
    </source>
</evidence>
<feature type="domain" description="F5/8 type C" evidence="5">
    <location>
        <begin position="848"/>
        <end position="994"/>
    </location>
</feature>
<reference evidence="6 7" key="1">
    <citation type="submission" date="2018-07" db="EMBL/GenBank/DDBJ databases">
        <title>Genomic Encyclopedia of Type Strains, Phase III (KMG-III): the genomes of soil and plant-associated and newly described type strains.</title>
        <authorList>
            <person name="Whitman W."/>
        </authorList>
    </citation>
    <scope>NUCLEOTIDE SEQUENCE [LARGE SCALE GENOMIC DNA]</scope>
    <source>
        <strain evidence="6 7">CECT 7287</strain>
    </source>
</reference>
<dbReference type="Gene3D" id="2.60.120.260">
    <property type="entry name" value="Galactose-binding domain-like"/>
    <property type="match status" value="2"/>
</dbReference>
<comment type="similarity">
    <text evidence="1">Belongs to the glycosyl hydrolase 39 family.</text>
</comment>
<dbReference type="Proteomes" id="UP000256977">
    <property type="component" value="Unassembled WGS sequence"/>
</dbReference>
<proteinExistence type="inferred from homology"/>
<evidence type="ECO:0000259" key="5">
    <source>
        <dbReference type="PROSITE" id="PS50022"/>
    </source>
</evidence>
<dbReference type="EMBL" id="QRDZ01000004">
    <property type="protein sequence ID" value="RED85502.1"/>
    <property type="molecule type" value="Genomic_DNA"/>
</dbReference>
<evidence type="ECO:0000256" key="4">
    <source>
        <dbReference type="SAM" id="SignalP"/>
    </source>
</evidence>
<sequence>MGCALALSGSLLLIPAESSFAASGPKLSFDLTAQGRTIHNAFSDINAWDYEIDWTTKAAGKPANTFATNYPFVKNVQFMTATGGCYVGFPGCSANRDLFADPSDRTTLTDYDFSRLIGALHHVVDQGLKPHIKTGNIPMKLSDDPEVGVMEANLKPPSDYDQYYAYIKALADALVAEFGLAEVKTWTWGVFTEYENPEWFDDGVSSASTQTAFFKIYDYTVAALEDAIGASNLTVGAHSMTVTEGLWDELAFIDHVAGVGPNGTNYKTGLPGTQIDFLTASFYDLKPGVRMPNGKSFVDTIETLRKRSVANGLGNLKYGIDEGRINSGSDSKALYSRIVAHSFQGSSDAKQFRTMLDWNIDWFSAWGLSTEAIWGGVPAVSTHIANLGYRMVGDKRLDGGFSGTTADPSNEVNGVAGYNASTDTVHLMIYNHNNDMSRTTAETPAVTLRNIAPVAGNTVTVKKWIVDDTHGNFWPTWWNDKANRGIPDSAYSWSKYTMEVPKSLKNTADRDYWYSREADYKALATLTPVTTTVSLVGNQLTLTPELDHHGVVFYEITNARSAGTTIVDELDDWSKAESHTSGLVLDKANASALGDRSRAIRTNNGTTPQSIIYRLDGATRFKLTGLFATDEESVIRNFKFYASSDGSNWTEHDGWGYADSPINEGYWTKRVYTLTKLADNTNYVKVEFPTGGAVAYSPQIGQAQISDVPWNSAPIIDEMNDWTKASAHSSGLVFDTAHGAALGDSSRAMRTSTGSTPEYAIYRSEATDLQLTALYATDNEPGIRNFKFYAAPDGVTWEEQTGWHYADSPINEGAWTKRVYTLGKLPTGTQFVKVEFPTGGTLSYSPQLSQVKLNTASMVNFAKGAAASASNTDTANGYAAEKVNDGAATTDWSGWATDGTALPQWVQLDFGAAKTFSRVELYTTSGYAIKDYQIQYWNGSAWVDCLTAITGNTFDHRTHTFAAVTGSKLRVLGTSGPANQPEYLRVNEIEVYAE</sequence>